<evidence type="ECO:0000259" key="5">
    <source>
        <dbReference type="PROSITE" id="PS50109"/>
    </source>
</evidence>
<dbReference type="InterPro" id="IPR003594">
    <property type="entry name" value="HATPase_dom"/>
</dbReference>
<dbReference type="SUPFAM" id="SSF47384">
    <property type="entry name" value="Homodimeric domain of signal transducing histidine kinase"/>
    <property type="match status" value="1"/>
</dbReference>
<comment type="catalytic activity">
    <reaction evidence="1">
        <text>ATP + protein L-histidine = ADP + protein N-phospho-L-histidine.</text>
        <dbReference type="EC" id="2.7.13.3"/>
    </reaction>
</comment>
<evidence type="ECO:0000313" key="6">
    <source>
        <dbReference type="EMBL" id="QNP52799.1"/>
    </source>
</evidence>
<proteinExistence type="predicted"/>
<keyword evidence="7" id="KW-1185">Reference proteome</keyword>
<dbReference type="InterPro" id="IPR003661">
    <property type="entry name" value="HisK_dim/P_dom"/>
</dbReference>
<dbReference type="EMBL" id="CP060784">
    <property type="protein sequence ID" value="QNP52799.1"/>
    <property type="molecule type" value="Genomic_DNA"/>
</dbReference>
<dbReference type="AlphaFoldDB" id="A0A7H0GWY3"/>
<feature type="domain" description="Histidine kinase" evidence="5">
    <location>
        <begin position="247"/>
        <end position="493"/>
    </location>
</feature>
<dbReference type="InterPro" id="IPR036097">
    <property type="entry name" value="HisK_dim/P_sf"/>
</dbReference>
<dbReference type="InterPro" id="IPR036890">
    <property type="entry name" value="HATPase_C_sf"/>
</dbReference>
<feature type="transmembrane region" description="Helical" evidence="4">
    <location>
        <begin position="104"/>
        <end position="121"/>
    </location>
</feature>
<feature type="transmembrane region" description="Helical" evidence="4">
    <location>
        <begin position="50"/>
        <end position="70"/>
    </location>
</feature>
<evidence type="ECO:0000313" key="7">
    <source>
        <dbReference type="Proteomes" id="UP000516093"/>
    </source>
</evidence>
<dbReference type="GO" id="GO:0000155">
    <property type="term" value="F:phosphorelay sensor kinase activity"/>
    <property type="evidence" value="ECO:0007669"/>
    <property type="project" value="InterPro"/>
</dbReference>
<evidence type="ECO:0000256" key="2">
    <source>
        <dbReference type="ARBA" id="ARBA00012438"/>
    </source>
</evidence>
<dbReference type="SMART" id="SM00387">
    <property type="entry name" value="HATPase_c"/>
    <property type="match status" value="1"/>
</dbReference>
<keyword evidence="4" id="KW-0812">Transmembrane</keyword>
<keyword evidence="4" id="KW-0472">Membrane</keyword>
<keyword evidence="3" id="KW-0597">Phosphoprotein</keyword>
<dbReference type="InterPro" id="IPR005467">
    <property type="entry name" value="His_kinase_dom"/>
</dbReference>
<sequence length="494" mass="56240">MLTLHKSAGDDAPAGLLAKLILPFQEVWKRIINIGVHKELTEWQWKRVRLLNGISAITLTIYAGYVVVFFNSPDWLTFRICLAGVFLNLPPFILNYYRRYNASAYYCILSVTVLCSFIAVARKYDGVEYYLISNSIVAMLFFRKFWKILMLFSLNVAAYFAVRYAMQYVQPFLYVKDSSYFYNANVLLFFMTLFFVVYYFRAENFRQEQMLSQKNETLGQSLEYLQKTQDQLVQQEKLASLGALTAGIAHEIQNPLNFVDNFSEVGIELVEELRQELDHEPISEKRRHTITMLLDDLAQSQKKVNEHADRAGNIVRGMLLHSRASRGERVPTDLNALADEYLRLAYHGLRAKHKDFNATLTTDFNLQLGPITVVVEDISRVLLNLFTNAFYAVHKKATQLPPGSNYKPTVSVSTQRAVNGVLLRVRDNGTGIPLDVIDKIFHPFFTTKPPGEGTGLGLSLSYDIVTKGHGGTLTVNSEIGEYSEFTVWLPEARA</sequence>
<keyword evidence="4" id="KW-1133">Transmembrane helix</keyword>
<evidence type="ECO:0000256" key="1">
    <source>
        <dbReference type="ARBA" id="ARBA00000085"/>
    </source>
</evidence>
<evidence type="ECO:0000256" key="3">
    <source>
        <dbReference type="ARBA" id="ARBA00022553"/>
    </source>
</evidence>
<dbReference type="SMART" id="SM00388">
    <property type="entry name" value="HisKA"/>
    <property type="match status" value="1"/>
</dbReference>
<feature type="transmembrane region" description="Helical" evidence="4">
    <location>
        <begin position="76"/>
        <end position="97"/>
    </location>
</feature>
<evidence type="ECO:0000256" key="4">
    <source>
        <dbReference type="SAM" id="Phobius"/>
    </source>
</evidence>
<gene>
    <name evidence="6" type="ORF">H9L05_03430</name>
</gene>
<dbReference type="PANTHER" id="PTHR43065:SF42">
    <property type="entry name" value="TWO-COMPONENT SENSOR PPRA"/>
    <property type="match status" value="1"/>
</dbReference>
<dbReference type="KEGG" id="hqi:H9L05_03430"/>
<dbReference type="Gene3D" id="1.10.287.130">
    <property type="match status" value="1"/>
</dbReference>
<dbReference type="PRINTS" id="PR00344">
    <property type="entry name" value="BCTRLSENSOR"/>
</dbReference>
<dbReference type="PANTHER" id="PTHR43065">
    <property type="entry name" value="SENSOR HISTIDINE KINASE"/>
    <property type="match status" value="1"/>
</dbReference>
<accession>A0A7H0GWY3</accession>
<dbReference type="RefSeq" id="WP_187733037.1">
    <property type="nucleotide sequence ID" value="NZ_BMFN01000002.1"/>
</dbReference>
<protein>
    <recommendedName>
        <fullName evidence="2">histidine kinase</fullName>
        <ecNumber evidence="2">2.7.13.3</ecNumber>
    </recommendedName>
</protein>
<dbReference type="EC" id="2.7.13.3" evidence="2"/>
<dbReference type="Proteomes" id="UP000516093">
    <property type="component" value="Chromosome"/>
</dbReference>
<dbReference type="Gene3D" id="3.30.565.10">
    <property type="entry name" value="Histidine kinase-like ATPase, C-terminal domain"/>
    <property type="match status" value="1"/>
</dbReference>
<dbReference type="PROSITE" id="PS50109">
    <property type="entry name" value="HIS_KIN"/>
    <property type="match status" value="1"/>
</dbReference>
<dbReference type="InterPro" id="IPR004358">
    <property type="entry name" value="Sig_transdc_His_kin-like_C"/>
</dbReference>
<dbReference type="SUPFAM" id="SSF55874">
    <property type="entry name" value="ATPase domain of HSP90 chaperone/DNA topoisomerase II/histidine kinase"/>
    <property type="match status" value="1"/>
</dbReference>
<reference evidence="6 7" key="1">
    <citation type="submission" date="2020-08" db="EMBL/GenBank/DDBJ databases">
        <title>Genome sequence of Hymenobacter qilianensis JCM 19763T.</title>
        <authorList>
            <person name="Hyun D.-W."/>
            <person name="Bae J.-W."/>
        </authorList>
    </citation>
    <scope>NUCLEOTIDE SEQUENCE [LARGE SCALE GENOMIC DNA]</scope>
    <source>
        <strain evidence="6 7">JCM 19763</strain>
    </source>
</reference>
<feature type="transmembrane region" description="Helical" evidence="4">
    <location>
        <begin position="180"/>
        <end position="200"/>
    </location>
</feature>
<dbReference type="Pfam" id="PF02518">
    <property type="entry name" value="HATPase_c"/>
    <property type="match status" value="1"/>
</dbReference>
<name>A0A7H0GWY3_9BACT</name>
<dbReference type="CDD" id="cd00082">
    <property type="entry name" value="HisKA"/>
    <property type="match status" value="1"/>
</dbReference>
<organism evidence="6 7">
    <name type="scientific">Hymenobacter qilianensis</name>
    <dbReference type="NCBI Taxonomy" id="1385715"/>
    <lineage>
        <taxon>Bacteria</taxon>
        <taxon>Pseudomonadati</taxon>
        <taxon>Bacteroidota</taxon>
        <taxon>Cytophagia</taxon>
        <taxon>Cytophagales</taxon>
        <taxon>Hymenobacteraceae</taxon>
        <taxon>Hymenobacter</taxon>
    </lineage>
</organism>